<dbReference type="PROSITE" id="PS50943">
    <property type="entry name" value="HTH_CROC1"/>
    <property type="match status" value="1"/>
</dbReference>
<dbReference type="AlphaFoldDB" id="A0A2W5DE89"/>
<dbReference type="Gene3D" id="1.10.260.40">
    <property type="entry name" value="lambda repressor-like DNA-binding domains"/>
    <property type="match status" value="1"/>
</dbReference>
<protein>
    <submittedName>
        <fullName evidence="2">Transcriptional regulator</fullName>
    </submittedName>
</protein>
<accession>A0A2W5DE89</accession>
<dbReference type="SMART" id="SM00530">
    <property type="entry name" value="HTH_XRE"/>
    <property type="match status" value="1"/>
</dbReference>
<reference evidence="2 3" key="1">
    <citation type="submission" date="2017-08" db="EMBL/GenBank/DDBJ databases">
        <title>Infants hospitalized years apart are colonized by the same room-sourced microbial strains.</title>
        <authorList>
            <person name="Brooks B."/>
            <person name="Olm M.R."/>
            <person name="Firek B.A."/>
            <person name="Baker R."/>
            <person name="Thomas B.C."/>
            <person name="Morowitz M.J."/>
            <person name="Banfield J.F."/>
        </authorList>
    </citation>
    <scope>NUCLEOTIDE SEQUENCE [LARGE SCALE GENOMIC DNA]</scope>
    <source>
        <strain evidence="2">S2_009_000_R2_77</strain>
    </source>
</reference>
<gene>
    <name evidence="2" type="ORF">DI599_00640</name>
</gene>
<evidence type="ECO:0000259" key="1">
    <source>
        <dbReference type="PROSITE" id="PS50943"/>
    </source>
</evidence>
<dbReference type="SUPFAM" id="SSF47413">
    <property type="entry name" value="lambda repressor-like DNA-binding domains"/>
    <property type="match status" value="1"/>
</dbReference>
<dbReference type="GO" id="GO:0003677">
    <property type="term" value="F:DNA binding"/>
    <property type="evidence" value="ECO:0007669"/>
    <property type="project" value="InterPro"/>
</dbReference>
<dbReference type="Proteomes" id="UP000249198">
    <property type="component" value="Unassembled WGS sequence"/>
</dbReference>
<dbReference type="RefSeq" id="WP_273228714.1">
    <property type="nucleotide sequence ID" value="NZ_QFOH01000001.1"/>
</dbReference>
<dbReference type="InterPro" id="IPR001387">
    <property type="entry name" value="Cro/C1-type_HTH"/>
</dbReference>
<organism evidence="2 3">
    <name type="scientific">Pseudomonas kuykendallii</name>
    <dbReference type="NCBI Taxonomy" id="1007099"/>
    <lineage>
        <taxon>Bacteria</taxon>
        <taxon>Pseudomonadati</taxon>
        <taxon>Pseudomonadota</taxon>
        <taxon>Gammaproteobacteria</taxon>
        <taxon>Pseudomonadales</taxon>
        <taxon>Pseudomonadaceae</taxon>
        <taxon>Pseudomonas</taxon>
    </lineage>
</organism>
<comment type="caution">
    <text evidence="2">The sequence shown here is derived from an EMBL/GenBank/DDBJ whole genome shotgun (WGS) entry which is preliminary data.</text>
</comment>
<sequence length="114" mass="12428">MSGIGDRLREERERMRLSQASFGEIGGVKANAQGNYESGLRFPGADYFALLADAGLDVLYVITGNRTPIKGEGLSMEEMQIIASYRTLPEADQAVALRTITALAELVARQPQRP</sequence>
<proteinExistence type="predicted"/>
<evidence type="ECO:0000313" key="2">
    <source>
        <dbReference type="EMBL" id="PZP26700.1"/>
    </source>
</evidence>
<evidence type="ECO:0000313" key="3">
    <source>
        <dbReference type="Proteomes" id="UP000249198"/>
    </source>
</evidence>
<feature type="domain" description="HTH cro/C1-type" evidence="1">
    <location>
        <begin position="8"/>
        <end position="54"/>
    </location>
</feature>
<name>A0A2W5DE89_9PSED</name>
<dbReference type="InterPro" id="IPR010982">
    <property type="entry name" value="Lambda_DNA-bd_dom_sf"/>
</dbReference>
<dbReference type="EMBL" id="QFOH01000001">
    <property type="protein sequence ID" value="PZP26700.1"/>
    <property type="molecule type" value="Genomic_DNA"/>
</dbReference>